<name>A0A7H0SLL6_9CORY</name>
<dbReference type="InterPro" id="IPR023168">
    <property type="entry name" value="GatB_Yqey_C_2"/>
</dbReference>
<dbReference type="PANTHER" id="PTHR28055">
    <property type="entry name" value="ALTERED INHERITANCE OF MITOCHONDRIA PROTEIN 41, MITOCHONDRIAL"/>
    <property type="match status" value="1"/>
</dbReference>
<dbReference type="KEGG" id="cpoy:GP475_01445"/>
<keyword evidence="2" id="KW-1185">Reference proteome</keyword>
<dbReference type="Proteomes" id="UP000516320">
    <property type="component" value="Chromosome"/>
</dbReference>
<dbReference type="RefSeq" id="WP_187974897.1">
    <property type="nucleotide sequence ID" value="NZ_CP046884.1"/>
</dbReference>
<dbReference type="InterPro" id="IPR042184">
    <property type="entry name" value="YqeY/Aim41_N"/>
</dbReference>
<accession>A0A7H0SLL6</accession>
<dbReference type="InterPro" id="IPR019004">
    <property type="entry name" value="YqeY/Aim41"/>
</dbReference>
<dbReference type="Gene3D" id="1.10.1510.10">
    <property type="entry name" value="Uncharacterised protein YqeY/AIM41 PF09424, N-terminal domain"/>
    <property type="match status" value="1"/>
</dbReference>
<gene>
    <name evidence="1" type="ORF">GP475_01445</name>
</gene>
<dbReference type="GO" id="GO:0016884">
    <property type="term" value="F:carbon-nitrogen ligase activity, with glutamine as amido-N-donor"/>
    <property type="evidence" value="ECO:0007669"/>
    <property type="project" value="InterPro"/>
</dbReference>
<dbReference type="Pfam" id="PF09424">
    <property type="entry name" value="YqeY"/>
    <property type="match status" value="1"/>
</dbReference>
<dbReference type="SUPFAM" id="SSF89095">
    <property type="entry name" value="GatB/YqeY motif"/>
    <property type="match status" value="1"/>
</dbReference>
<protein>
    <submittedName>
        <fullName evidence="1">GatB/YqeY domain-containing protein</fullName>
    </submittedName>
</protein>
<dbReference type="EMBL" id="CP046884">
    <property type="protein sequence ID" value="QNQ89441.1"/>
    <property type="molecule type" value="Genomic_DNA"/>
</dbReference>
<dbReference type="PANTHER" id="PTHR28055:SF1">
    <property type="entry name" value="ALTERED INHERITANCE OF MITOCHONDRIA PROTEIN 41, MITOCHONDRIAL"/>
    <property type="match status" value="1"/>
</dbReference>
<dbReference type="AlphaFoldDB" id="A0A7H0SLL6"/>
<proteinExistence type="predicted"/>
<sequence>MSEVKKRIQADLAQAMKAREETRTATLRMLLSAIIYEETSGEQHELSEAEFLAVVAREIKKRRESAEVYRSNNRDDLADQEEAEAEILGQYQPEQLTDKEVEQLVAEVVATECGDSYSMKDMGKVMRSAQEKAAGRVDGKRLSAAVKAALQA</sequence>
<dbReference type="InterPro" id="IPR003789">
    <property type="entry name" value="Asn/Gln_tRNA_amidoTrase-B-like"/>
</dbReference>
<dbReference type="Gene3D" id="1.10.10.410">
    <property type="match status" value="1"/>
</dbReference>
<organism evidence="1 2">
    <name type="scientific">Corynebacterium poyangense</name>
    <dbReference type="NCBI Taxonomy" id="2684405"/>
    <lineage>
        <taxon>Bacteria</taxon>
        <taxon>Bacillati</taxon>
        <taxon>Actinomycetota</taxon>
        <taxon>Actinomycetes</taxon>
        <taxon>Mycobacteriales</taxon>
        <taxon>Corynebacteriaceae</taxon>
        <taxon>Corynebacterium</taxon>
    </lineage>
</organism>
<evidence type="ECO:0000313" key="1">
    <source>
        <dbReference type="EMBL" id="QNQ89441.1"/>
    </source>
</evidence>
<reference evidence="1 2" key="1">
    <citation type="submission" date="2019-12" db="EMBL/GenBank/DDBJ databases">
        <title>Corynebacterium sp. nov., isolated from feces of the Anser Albifrons in China.</title>
        <authorList>
            <person name="Liu Q."/>
        </authorList>
    </citation>
    <scope>NUCLEOTIDE SEQUENCE [LARGE SCALE GENOMIC DNA]</scope>
    <source>
        <strain evidence="1 2">4H37-19</strain>
    </source>
</reference>
<evidence type="ECO:0000313" key="2">
    <source>
        <dbReference type="Proteomes" id="UP000516320"/>
    </source>
</evidence>